<name>A0A915ZKU6_9GLOM</name>
<dbReference type="Proteomes" id="UP000684084">
    <property type="component" value="Unassembled WGS sequence"/>
</dbReference>
<gene>
    <name evidence="1" type="ORF">CHRIB12_LOCUS17053</name>
</gene>
<accession>A0A915ZKU6</accession>
<evidence type="ECO:0000313" key="2">
    <source>
        <dbReference type="Proteomes" id="UP000684084"/>
    </source>
</evidence>
<organism evidence="1 2">
    <name type="scientific">Rhizophagus irregularis</name>
    <dbReference type="NCBI Taxonomy" id="588596"/>
    <lineage>
        <taxon>Eukaryota</taxon>
        <taxon>Fungi</taxon>
        <taxon>Fungi incertae sedis</taxon>
        <taxon>Mucoromycota</taxon>
        <taxon>Glomeromycotina</taxon>
        <taxon>Glomeromycetes</taxon>
        <taxon>Glomerales</taxon>
        <taxon>Glomeraceae</taxon>
        <taxon>Rhizophagus</taxon>
    </lineage>
</organism>
<protein>
    <submittedName>
        <fullName evidence="1">Uncharacterized protein</fullName>
    </submittedName>
</protein>
<comment type="caution">
    <text evidence="1">The sequence shown here is derived from an EMBL/GenBank/DDBJ whole genome shotgun (WGS) entry which is preliminary data.</text>
</comment>
<reference evidence="1" key="1">
    <citation type="submission" date="2020-05" db="EMBL/GenBank/DDBJ databases">
        <authorList>
            <person name="Rincon C."/>
            <person name="Sanders R I."/>
            <person name="Robbins C."/>
            <person name="Chaturvedi A."/>
        </authorList>
    </citation>
    <scope>NUCLEOTIDE SEQUENCE</scope>
    <source>
        <strain evidence="1">CHB12</strain>
    </source>
</reference>
<sequence>MDATNFNNDKPEVVESFECYVSRVSAKYSNCHKPAKNYLVKKSGGIKERWNKKPRMRSCLNIITPK</sequence>
<dbReference type="OrthoDB" id="10513870at2759"/>
<evidence type="ECO:0000313" key="1">
    <source>
        <dbReference type="EMBL" id="CAB5380384.1"/>
    </source>
</evidence>
<dbReference type="AlphaFoldDB" id="A0A915ZKU6"/>
<proteinExistence type="predicted"/>
<dbReference type="EMBL" id="CAGKOT010000042">
    <property type="protein sequence ID" value="CAB5380384.1"/>
    <property type="molecule type" value="Genomic_DNA"/>
</dbReference>